<comment type="catalytic activity">
    <reaction evidence="12">
        <text>a (3S)-3-hydroxyacyl-CoA + NAD(+) = a 3-oxoacyl-CoA + NADH + H(+)</text>
        <dbReference type="Rhea" id="RHEA:22432"/>
        <dbReference type="ChEBI" id="CHEBI:15378"/>
        <dbReference type="ChEBI" id="CHEBI:57318"/>
        <dbReference type="ChEBI" id="CHEBI:57540"/>
        <dbReference type="ChEBI" id="CHEBI:57945"/>
        <dbReference type="ChEBI" id="CHEBI:90726"/>
        <dbReference type="EC" id="1.1.1.35"/>
    </reaction>
</comment>
<dbReference type="SUPFAM" id="SSF48179">
    <property type="entry name" value="6-phosphogluconate dehydrogenase C-terminal domain-like"/>
    <property type="match status" value="2"/>
</dbReference>
<dbReference type="InterPro" id="IPR006176">
    <property type="entry name" value="3-OHacyl-CoA_DH_NAD-bd"/>
</dbReference>
<dbReference type="InterPro" id="IPR050136">
    <property type="entry name" value="FA_oxidation_alpha_subunit"/>
</dbReference>
<dbReference type="InterPro" id="IPR006180">
    <property type="entry name" value="3-OHacyl-CoA_DH_CS"/>
</dbReference>
<evidence type="ECO:0000256" key="11">
    <source>
        <dbReference type="ARBA" id="ARBA00023268"/>
    </source>
</evidence>
<gene>
    <name evidence="15" type="ORF">ACFSSA_03800</name>
</gene>
<evidence type="ECO:0000313" key="16">
    <source>
        <dbReference type="Proteomes" id="UP001597375"/>
    </source>
</evidence>
<dbReference type="Pfam" id="PF00725">
    <property type="entry name" value="3HCDH"/>
    <property type="match status" value="1"/>
</dbReference>
<evidence type="ECO:0000313" key="15">
    <source>
        <dbReference type="EMBL" id="MFD2255791.1"/>
    </source>
</evidence>
<dbReference type="InterPro" id="IPR006108">
    <property type="entry name" value="3HC_DH_C"/>
</dbReference>
<evidence type="ECO:0000256" key="9">
    <source>
        <dbReference type="ARBA" id="ARBA00023098"/>
    </source>
</evidence>
<evidence type="ECO:0000256" key="10">
    <source>
        <dbReference type="ARBA" id="ARBA00023239"/>
    </source>
</evidence>
<keyword evidence="10" id="KW-0456">Lyase</keyword>
<evidence type="ECO:0000256" key="2">
    <source>
        <dbReference type="ARBA" id="ARBA00007005"/>
    </source>
</evidence>
<dbReference type="PROSITE" id="PS00067">
    <property type="entry name" value="3HCDH"/>
    <property type="match status" value="1"/>
</dbReference>
<keyword evidence="7" id="KW-0560">Oxidoreductase</keyword>
<comment type="similarity">
    <text evidence="2">In the central section; belongs to the 3-hydroxyacyl-CoA dehydrogenase family.</text>
</comment>
<evidence type="ECO:0000256" key="6">
    <source>
        <dbReference type="ARBA" id="ARBA00022963"/>
    </source>
</evidence>
<dbReference type="Proteomes" id="UP001597375">
    <property type="component" value="Unassembled WGS sequence"/>
</dbReference>
<protein>
    <recommendedName>
        <fullName evidence="4">enoyl-CoA hydratase</fullName>
        <ecNumber evidence="4">4.2.1.17</ecNumber>
    </recommendedName>
</protein>
<dbReference type="Gene3D" id="1.10.1040.50">
    <property type="match status" value="1"/>
</dbReference>
<dbReference type="InterPro" id="IPR036291">
    <property type="entry name" value="NAD(P)-bd_dom_sf"/>
</dbReference>
<dbReference type="RefSeq" id="WP_386818455.1">
    <property type="nucleotide sequence ID" value="NZ_JBHUIT010000002.1"/>
</dbReference>
<dbReference type="Gene3D" id="3.90.226.10">
    <property type="entry name" value="2-enoyl-CoA Hydratase, Chain A, domain 1"/>
    <property type="match status" value="1"/>
</dbReference>
<organism evidence="15 16">
    <name type="scientific">Luteolibacter algae</name>
    <dbReference type="NCBI Taxonomy" id="454151"/>
    <lineage>
        <taxon>Bacteria</taxon>
        <taxon>Pseudomonadati</taxon>
        <taxon>Verrucomicrobiota</taxon>
        <taxon>Verrucomicrobiia</taxon>
        <taxon>Verrucomicrobiales</taxon>
        <taxon>Verrucomicrobiaceae</taxon>
        <taxon>Luteolibacter</taxon>
    </lineage>
</organism>
<dbReference type="EMBL" id="JBHUIT010000002">
    <property type="protein sequence ID" value="MFD2255791.1"/>
    <property type="molecule type" value="Genomic_DNA"/>
</dbReference>
<dbReference type="InterPro" id="IPR029045">
    <property type="entry name" value="ClpP/crotonase-like_dom_sf"/>
</dbReference>
<keyword evidence="6" id="KW-0442">Lipid degradation</keyword>
<dbReference type="PANTHER" id="PTHR43612:SF3">
    <property type="entry name" value="TRIFUNCTIONAL ENZYME SUBUNIT ALPHA, MITOCHONDRIAL"/>
    <property type="match status" value="1"/>
</dbReference>
<evidence type="ECO:0000256" key="1">
    <source>
        <dbReference type="ARBA" id="ARBA00005005"/>
    </source>
</evidence>
<dbReference type="InterPro" id="IPR008927">
    <property type="entry name" value="6-PGluconate_DH-like_C_sf"/>
</dbReference>
<evidence type="ECO:0000256" key="12">
    <source>
        <dbReference type="ARBA" id="ARBA00049556"/>
    </source>
</evidence>
<dbReference type="Gene3D" id="3.40.50.720">
    <property type="entry name" value="NAD(P)-binding Rossmann-like Domain"/>
    <property type="match status" value="1"/>
</dbReference>
<evidence type="ECO:0000256" key="8">
    <source>
        <dbReference type="ARBA" id="ARBA00023027"/>
    </source>
</evidence>
<evidence type="ECO:0000259" key="13">
    <source>
        <dbReference type="Pfam" id="PF00725"/>
    </source>
</evidence>
<reference evidence="16" key="1">
    <citation type="journal article" date="2019" name="Int. J. Syst. Evol. Microbiol.">
        <title>The Global Catalogue of Microorganisms (GCM) 10K type strain sequencing project: providing services to taxonomists for standard genome sequencing and annotation.</title>
        <authorList>
            <consortium name="The Broad Institute Genomics Platform"/>
            <consortium name="The Broad Institute Genome Sequencing Center for Infectious Disease"/>
            <person name="Wu L."/>
            <person name="Ma J."/>
        </authorList>
    </citation>
    <scope>NUCLEOTIDE SEQUENCE [LARGE SCALE GENOMIC DNA]</scope>
    <source>
        <strain evidence="16">CGMCC 4.7106</strain>
    </source>
</reference>
<evidence type="ECO:0000256" key="4">
    <source>
        <dbReference type="ARBA" id="ARBA00012076"/>
    </source>
</evidence>
<keyword evidence="11" id="KW-0511">Multifunctional enzyme</keyword>
<evidence type="ECO:0000256" key="7">
    <source>
        <dbReference type="ARBA" id="ARBA00023002"/>
    </source>
</evidence>
<dbReference type="SUPFAM" id="SSF51735">
    <property type="entry name" value="NAD(P)-binding Rossmann-fold domains"/>
    <property type="match status" value="1"/>
</dbReference>
<feature type="domain" description="3-hydroxyacyl-CoA dehydrogenase C-terminal" evidence="13">
    <location>
        <begin position="482"/>
        <end position="575"/>
    </location>
</feature>
<name>A0ABW5D504_9BACT</name>
<evidence type="ECO:0000256" key="5">
    <source>
        <dbReference type="ARBA" id="ARBA00022832"/>
    </source>
</evidence>
<dbReference type="PANTHER" id="PTHR43612">
    <property type="entry name" value="TRIFUNCTIONAL ENZYME SUBUNIT ALPHA"/>
    <property type="match status" value="1"/>
</dbReference>
<dbReference type="EC" id="4.2.1.17" evidence="4"/>
<dbReference type="SUPFAM" id="SSF52096">
    <property type="entry name" value="ClpP/crotonase"/>
    <property type="match status" value="1"/>
</dbReference>
<proteinExistence type="inferred from homology"/>
<evidence type="ECO:0000256" key="3">
    <source>
        <dbReference type="ARBA" id="ARBA00008750"/>
    </source>
</evidence>
<comment type="caution">
    <text evidence="15">The sequence shown here is derived from an EMBL/GenBank/DDBJ whole genome shotgun (WGS) entry which is preliminary data.</text>
</comment>
<comment type="similarity">
    <text evidence="3">In the N-terminal section; belongs to the enoyl-CoA hydratase/isomerase family.</text>
</comment>
<comment type="pathway">
    <text evidence="1">Lipid metabolism; fatty acid beta-oxidation.</text>
</comment>
<keyword evidence="5" id="KW-0276">Fatty acid metabolism</keyword>
<evidence type="ECO:0000259" key="14">
    <source>
        <dbReference type="Pfam" id="PF02737"/>
    </source>
</evidence>
<dbReference type="Pfam" id="PF02737">
    <property type="entry name" value="3HCDH_N"/>
    <property type="match status" value="1"/>
</dbReference>
<feature type="domain" description="3-hydroxyacyl-CoA dehydrogenase NAD binding" evidence="14">
    <location>
        <begin position="302"/>
        <end position="480"/>
    </location>
</feature>
<dbReference type="CDD" id="cd06558">
    <property type="entry name" value="crotonase-like"/>
    <property type="match status" value="1"/>
</dbReference>
<keyword evidence="16" id="KW-1185">Reference proteome</keyword>
<keyword evidence="8" id="KW-0520">NAD</keyword>
<dbReference type="Pfam" id="PF00378">
    <property type="entry name" value="ECH_1"/>
    <property type="match status" value="1"/>
</dbReference>
<sequence length="649" mass="70128">MSNITLTYVNTTAVLVFDRADSSANVFDSATLAELGERLDELALQPEITGLLIRSAKPGIFIAGADLKELSTARGEKLSRLITTGQTLFNRIADLPYPTVAAIHGACVGGGYELALACDWRIASDASATKIGLPETQLGILPAWGGTTRLPDLLGLQDALPVILSGKLHSAADAKRKGLVDEIVPAEHLKAHALTYIEKGKRHLTHNPIIHNQAVAALTRVQAHKELLKKTRGHYPGPEAALEVAVASIGHTREKSQQAEREAIEKLAPLPQTAQLIRLFFLQERARKHRHTMADPRPVHRAAVIGAGVMGSGIAYWLSTRKIETILQDVSDAALAGGMENIRKLYDEAGKRHVFSRNQVARGLDRIHPTSDRVPLGNCDLVIEAAVEELSIKKRIFADLASRCADDTILATNTSALPIHELASGVPHPDRLVGLHFFNPVHRMQLVEVVRTDFTSDETLSTAVAFVRGIGKLPVVVRDTPGFLVNRILMPYLVEAAALFEQGGDPGEIDKAMLDFGMPMGPLRLLDEVGLDVAMHVARTLAAAFPNRMEIPRVVEKLLDAGHIGKKGGSGFYVYDDASPAVNAEAISFQTGTEDAPHDTREILASLMTSEAERCLEEGVAETAEDIDLAMVLGTGYPPFRGGPLENRS</sequence>
<dbReference type="InterPro" id="IPR001753">
    <property type="entry name" value="Enoyl-CoA_hydra/iso"/>
</dbReference>
<accession>A0ABW5D504</accession>
<keyword evidence="9" id="KW-0443">Lipid metabolism</keyword>